<keyword evidence="1" id="KW-0378">Hydrolase</keyword>
<keyword evidence="4" id="KW-1185">Reference proteome</keyword>
<dbReference type="AlphaFoldDB" id="A0A7W8E3I2"/>
<proteinExistence type="predicted"/>
<dbReference type="InterPro" id="IPR052016">
    <property type="entry name" value="Bact_Sigma-Reg"/>
</dbReference>
<feature type="domain" description="PPM-type phosphatase" evidence="2">
    <location>
        <begin position="162"/>
        <end position="375"/>
    </location>
</feature>
<evidence type="ECO:0000259" key="2">
    <source>
        <dbReference type="SMART" id="SM00331"/>
    </source>
</evidence>
<dbReference type="Gene3D" id="3.30.450.40">
    <property type="match status" value="1"/>
</dbReference>
<dbReference type="SUPFAM" id="SSF55781">
    <property type="entry name" value="GAF domain-like"/>
    <property type="match status" value="1"/>
</dbReference>
<dbReference type="SMART" id="SM00331">
    <property type="entry name" value="PP2C_SIG"/>
    <property type="match status" value="1"/>
</dbReference>
<evidence type="ECO:0000313" key="4">
    <source>
        <dbReference type="Proteomes" id="UP000540989"/>
    </source>
</evidence>
<organism evidence="3 4">
    <name type="scientific">Granulicella aggregans</name>
    <dbReference type="NCBI Taxonomy" id="474949"/>
    <lineage>
        <taxon>Bacteria</taxon>
        <taxon>Pseudomonadati</taxon>
        <taxon>Acidobacteriota</taxon>
        <taxon>Terriglobia</taxon>
        <taxon>Terriglobales</taxon>
        <taxon>Acidobacteriaceae</taxon>
        <taxon>Granulicella</taxon>
    </lineage>
</organism>
<reference evidence="3 4" key="1">
    <citation type="submission" date="2020-08" db="EMBL/GenBank/DDBJ databases">
        <title>Genomic Encyclopedia of Type Strains, Phase IV (KMG-V): Genome sequencing to study the core and pangenomes of soil and plant-associated prokaryotes.</title>
        <authorList>
            <person name="Whitman W."/>
        </authorList>
    </citation>
    <scope>NUCLEOTIDE SEQUENCE [LARGE SCALE GENOMIC DNA]</scope>
    <source>
        <strain evidence="3 4">M8UP14</strain>
    </source>
</reference>
<dbReference type="Gene3D" id="3.60.40.10">
    <property type="entry name" value="PPM-type phosphatase domain"/>
    <property type="match status" value="1"/>
</dbReference>
<comment type="caution">
    <text evidence="3">The sequence shown here is derived from an EMBL/GenBank/DDBJ whole genome shotgun (WGS) entry which is preliminary data.</text>
</comment>
<dbReference type="InterPro" id="IPR036457">
    <property type="entry name" value="PPM-type-like_dom_sf"/>
</dbReference>
<dbReference type="Proteomes" id="UP000540989">
    <property type="component" value="Unassembled WGS sequence"/>
</dbReference>
<sequence>MSQDTLPLEQQVARLQALLEATRQIHSTILPDEVMDRTAQILVRELEMEGALFLSTSSRVMSKMWGHMPAEPYEGCRRFPLLSKENQVLAELVLATPSDGSFSLYEQDFVEGLVLQAAVALENATLHERDLQWARVQQDLDAARAIQRSLLPRSMPEIERYSIAGQSSTCYEVGGDYMDTLTLPDGSELMLVADVAGKGLASAIVATSFRAAFRSLASQPMPLKELVSRIGQQHWDEGTEAQRRYVTAIFVRLDSKNGEVEVVNAGHNPGALVLADGTLQTLDASGTPLGMLPGMVYSAETFSFPPGARILLYTDGLTEVFQGDDEFGTDRLMDAFRDHSSSQAKDILDTLWETLATFSDGAPQTDDMTALAIYHLDSSSQEHAAS</sequence>
<dbReference type="InterPro" id="IPR029016">
    <property type="entry name" value="GAF-like_dom_sf"/>
</dbReference>
<dbReference type="PANTHER" id="PTHR43156:SF2">
    <property type="entry name" value="STAGE II SPORULATION PROTEIN E"/>
    <property type="match status" value="1"/>
</dbReference>
<dbReference type="GO" id="GO:0016791">
    <property type="term" value="F:phosphatase activity"/>
    <property type="evidence" value="ECO:0007669"/>
    <property type="project" value="TreeGrafter"/>
</dbReference>
<gene>
    <name evidence="3" type="ORF">HDF16_002714</name>
</gene>
<name>A0A7W8E3I2_9BACT</name>
<dbReference type="PANTHER" id="PTHR43156">
    <property type="entry name" value="STAGE II SPORULATION PROTEIN E-RELATED"/>
    <property type="match status" value="1"/>
</dbReference>
<evidence type="ECO:0000313" key="3">
    <source>
        <dbReference type="EMBL" id="MBB5058008.1"/>
    </source>
</evidence>
<evidence type="ECO:0000256" key="1">
    <source>
        <dbReference type="ARBA" id="ARBA00022801"/>
    </source>
</evidence>
<dbReference type="EMBL" id="JACHIP010000003">
    <property type="protein sequence ID" value="MBB5058008.1"/>
    <property type="molecule type" value="Genomic_DNA"/>
</dbReference>
<dbReference type="Pfam" id="PF07228">
    <property type="entry name" value="SpoIIE"/>
    <property type="match status" value="1"/>
</dbReference>
<protein>
    <submittedName>
        <fullName evidence="3">Serine phosphatase RsbU (Regulator of sigma subunit)</fullName>
    </submittedName>
</protein>
<accession>A0A7W8E3I2</accession>
<dbReference type="SUPFAM" id="SSF81606">
    <property type="entry name" value="PP2C-like"/>
    <property type="match status" value="1"/>
</dbReference>
<dbReference type="InterPro" id="IPR001932">
    <property type="entry name" value="PPM-type_phosphatase-like_dom"/>
</dbReference>